<protein>
    <submittedName>
        <fullName evidence="2">Uncharacterized protein</fullName>
    </submittedName>
</protein>
<evidence type="ECO:0000313" key="2">
    <source>
        <dbReference type="WBParaSite" id="PSAMB.scaffold420size51939.g5636.t1"/>
    </source>
</evidence>
<reference evidence="2" key="1">
    <citation type="submission" date="2022-11" db="UniProtKB">
        <authorList>
            <consortium name="WormBaseParasite"/>
        </authorList>
    </citation>
    <scope>IDENTIFICATION</scope>
</reference>
<evidence type="ECO:0000313" key="1">
    <source>
        <dbReference type="Proteomes" id="UP000887566"/>
    </source>
</evidence>
<dbReference type="Proteomes" id="UP000887566">
    <property type="component" value="Unplaced"/>
</dbReference>
<name>A0A914WJI3_9BILA</name>
<proteinExistence type="predicted"/>
<accession>A0A914WJI3</accession>
<keyword evidence="1" id="KW-1185">Reference proteome</keyword>
<dbReference type="WBParaSite" id="PSAMB.scaffold420size51939.g5636.t1">
    <property type="protein sequence ID" value="PSAMB.scaffold420size51939.g5636.t1"/>
    <property type="gene ID" value="PSAMB.scaffold420size51939.g5636"/>
</dbReference>
<organism evidence="1 2">
    <name type="scientific">Plectus sambesii</name>
    <dbReference type="NCBI Taxonomy" id="2011161"/>
    <lineage>
        <taxon>Eukaryota</taxon>
        <taxon>Metazoa</taxon>
        <taxon>Ecdysozoa</taxon>
        <taxon>Nematoda</taxon>
        <taxon>Chromadorea</taxon>
        <taxon>Plectida</taxon>
        <taxon>Plectina</taxon>
        <taxon>Plectoidea</taxon>
        <taxon>Plectidae</taxon>
        <taxon>Plectus</taxon>
    </lineage>
</organism>
<sequence length="94" mass="10114">MYDDTSNNRRRGRRAVCTCAKARRRSVANGYCSVHRVRKQLRCGPSAPAVCVVVSLMASGARSPLSLCQPGTKAIRIAGVYVAAYGPFDLGLAR</sequence>
<dbReference type="AlphaFoldDB" id="A0A914WJI3"/>